<dbReference type="AlphaFoldDB" id="A0A6A6DID8"/>
<reference evidence="1" key="1">
    <citation type="journal article" date="2020" name="Stud. Mycol.">
        <title>101 Dothideomycetes genomes: a test case for predicting lifestyles and emergence of pathogens.</title>
        <authorList>
            <person name="Haridas S."/>
            <person name="Albert R."/>
            <person name="Binder M."/>
            <person name="Bloem J."/>
            <person name="Labutti K."/>
            <person name="Salamov A."/>
            <person name="Andreopoulos B."/>
            <person name="Baker S."/>
            <person name="Barry K."/>
            <person name="Bills G."/>
            <person name="Bluhm B."/>
            <person name="Cannon C."/>
            <person name="Castanera R."/>
            <person name="Culley D."/>
            <person name="Daum C."/>
            <person name="Ezra D."/>
            <person name="Gonzalez J."/>
            <person name="Henrissat B."/>
            <person name="Kuo A."/>
            <person name="Liang C."/>
            <person name="Lipzen A."/>
            <person name="Lutzoni F."/>
            <person name="Magnuson J."/>
            <person name="Mondo S."/>
            <person name="Nolan M."/>
            <person name="Ohm R."/>
            <person name="Pangilinan J."/>
            <person name="Park H.-J."/>
            <person name="Ramirez L."/>
            <person name="Alfaro M."/>
            <person name="Sun H."/>
            <person name="Tritt A."/>
            <person name="Yoshinaga Y."/>
            <person name="Zwiers L.-H."/>
            <person name="Turgeon B."/>
            <person name="Goodwin S."/>
            <person name="Spatafora J."/>
            <person name="Crous P."/>
            <person name="Grigoriev I."/>
        </authorList>
    </citation>
    <scope>NUCLEOTIDE SEQUENCE</scope>
    <source>
        <strain evidence="1">CBS 207.26</strain>
    </source>
</reference>
<dbReference type="EMBL" id="ML994677">
    <property type="protein sequence ID" value="KAF2178182.1"/>
    <property type="molecule type" value="Genomic_DNA"/>
</dbReference>
<dbReference type="OrthoDB" id="3231000at2759"/>
<keyword evidence="2" id="KW-1185">Reference proteome</keyword>
<organism evidence="1 2">
    <name type="scientific">Zopfia rhizophila CBS 207.26</name>
    <dbReference type="NCBI Taxonomy" id="1314779"/>
    <lineage>
        <taxon>Eukaryota</taxon>
        <taxon>Fungi</taxon>
        <taxon>Dikarya</taxon>
        <taxon>Ascomycota</taxon>
        <taxon>Pezizomycotina</taxon>
        <taxon>Dothideomycetes</taxon>
        <taxon>Dothideomycetes incertae sedis</taxon>
        <taxon>Zopfiaceae</taxon>
        <taxon>Zopfia</taxon>
    </lineage>
</organism>
<evidence type="ECO:0000313" key="1">
    <source>
        <dbReference type="EMBL" id="KAF2178182.1"/>
    </source>
</evidence>
<protein>
    <submittedName>
        <fullName evidence="1">Uncharacterized protein</fullName>
    </submittedName>
</protein>
<name>A0A6A6DID8_9PEZI</name>
<feature type="non-terminal residue" evidence="1">
    <location>
        <position position="347"/>
    </location>
</feature>
<sequence length="347" mass="39572">MPSLPSVYSIIQFPAVTLASRSSSSHTAQIYHRGKLSKLREETARLPGYHLDKFIQGRESHFPQGSSIVRNFSIHDCRHFSLEQEISVYIAPHGKGWVGIVWLDTGRDLGQDEAGPWQAKALQCESWEVQFQPTVQRRPGKEPNRLLQSAAFLHINYGQHLDHETMAADSFYALTDVFRFIAFSEAQFLNLVQSALDQELDIRLLSQQSLQKTAGLWNLVYNKQVLDRHVRRLEEILSFIEHHHKIVDWPKAVTSISREKSEKAARKLQMDYSDLVKRSCTLRTDFDNVMDILQNNAMIDESQKAISQAEGVAKLTRLAFFFVTLSLTASIFGMNTRQLTGDARLSI</sequence>
<gene>
    <name evidence="1" type="ORF">K469DRAFT_803890</name>
</gene>
<proteinExistence type="predicted"/>
<accession>A0A6A6DID8</accession>
<dbReference type="Proteomes" id="UP000800200">
    <property type="component" value="Unassembled WGS sequence"/>
</dbReference>
<evidence type="ECO:0000313" key="2">
    <source>
        <dbReference type="Proteomes" id="UP000800200"/>
    </source>
</evidence>